<comment type="caution">
    <text evidence="5">Lacks conserved residue(s) required for the propagation of feature annotation.</text>
</comment>
<dbReference type="OrthoDB" id="422086at2759"/>
<keyword evidence="5" id="KW-0256">Endoplasmic reticulum</keyword>
<reference evidence="6 7" key="1">
    <citation type="submission" date="2014-04" db="EMBL/GenBank/DDBJ databases">
        <authorList>
            <consortium name="DOE Joint Genome Institute"/>
            <person name="Kuo A."/>
            <person name="Ruytinx J."/>
            <person name="Rineau F."/>
            <person name="Colpaert J."/>
            <person name="Kohler A."/>
            <person name="Nagy L.G."/>
            <person name="Floudas D."/>
            <person name="Copeland A."/>
            <person name="Barry K.W."/>
            <person name="Cichocki N."/>
            <person name="Veneault-Fourrey C."/>
            <person name="LaButti K."/>
            <person name="Lindquist E.A."/>
            <person name="Lipzen A."/>
            <person name="Lundell T."/>
            <person name="Morin E."/>
            <person name="Murat C."/>
            <person name="Sun H."/>
            <person name="Tunlid A."/>
            <person name="Henrissat B."/>
            <person name="Grigoriev I.V."/>
            <person name="Hibbett D.S."/>
            <person name="Martin F."/>
            <person name="Nordberg H.P."/>
            <person name="Cantor M.N."/>
            <person name="Hua S.X."/>
        </authorList>
    </citation>
    <scope>NUCLEOTIDE SEQUENCE [LARGE SCALE GENOMIC DNA]</scope>
    <source>
        <strain evidence="6 7">UH-Slu-Lm8-n1</strain>
    </source>
</reference>
<gene>
    <name evidence="6" type="ORF">CY34DRAFT_809547</name>
</gene>
<comment type="similarity">
    <text evidence="5">Belongs to the class VI-like SAM-binding methyltransferase superfamily. Isoprenylcysteine carboxyl methyltransferase family.</text>
</comment>
<dbReference type="GO" id="GO:0032259">
    <property type="term" value="P:methylation"/>
    <property type="evidence" value="ECO:0007669"/>
    <property type="project" value="UniProtKB-KW"/>
</dbReference>
<evidence type="ECO:0000256" key="1">
    <source>
        <dbReference type="ARBA" id="ARBA00004141"/>
    </source>
</evidence>
<protein>
    <recommendedName>
        <fullName evidence="5">Protein-S-isoprenylcysteine O-methyltransferase</fullName>
        <ecNumber evidence="5">2.1.1.100</ecNumber>
    </recommendedName>
</protein>
<keyword evidence="4 5" id="KW-0472">Membrane</keyword>
<dbReference type="Pfam" id="PF04140">
    <property type="entry name" value="ICMT"/>
    <property type="match status" value="1"/>
</dbReference>
<keyword evidence="5" id="KW-0489">Methyltransferase</keyword>
<evidence type="ECO:0000256" key="4">
    <source>
        <dbReference type="ARBA" id="ARBA00023136"/>
    </source>
</evidence>
<dbReference type="InParanoid" id="A0A0D0AJC2"/>
<dbReference type="PANTHER" id="PTHR12714:SF9">
    <property type="entry name" value="PROTEIN-S-ISOPRENYLCYSTEINE O-METHYLTRANSFERASE"/>
    <property type="match status" value="1"/>
</dbReference>
<dbReference type="PANTHER" id="PTHR12714">
    <property type="entry name" value="PROTEIN-S ISOPRENYLCYSTEINE O-METHYLTRANSFERASE"/>
    <property type="match status" value="1"/>
</dbReference>
<reference evidence="7" key="2">
    <citation type="submission" date="2015-01" db="EMBL/GenBank/DDBJ databases">
        <title>Evolutionary Origins and Diversification of the Mycorrhizal Mutualists.</title>
        <authorList>
            <consortium name="DOE Joint Genome Institute"/>
            <consortium name="Mycorrhizal Genomics Consortium"/>
            <person name="Kohler A."/>
            <person name="Kuo A."/>
            <person name="Nagy L.G."/>
            <person name="Floudas D."/>
            <person name="Copeland A."/>
            <person name="Barry K.W."/>
            <person name="Cichocki N."/>
            <person name="Veneault-Fourrey C."/>
            <person name="LaButti K."/>
            <person name="Lindquist E.A."/>
            <person name="Lipzen A."/>
            <person name="Lundell T."/>
            <person name="Morin E."/>
            <person name="Murat C."/>
            <person name="Riley R."/>
            <person name="Ohm R."/>
            <person name="Sun H."/>
            <person name="Tunlid A."/>
            <person name="Henrissat B."/>
            <person name="Grigoriev I.V."/>
            <person name="Hibbett D.S."/>
            <person name="Martin F."/>
        </authorList>
    </citation>
    <scope>NUCLEOTIDE SEQUENCE [LARGE SCALE GENOMIC DNA]</scope>
    <source>
        <strain evidence="7">UH-Slu-Lm8-n1</strain>
    </source>
</reference>
<evidence type="ECO:0000313" key="7">
    <source>
        <dbReference type="Proteomes" id="UP000054485"/>
    </source>
</evidence>
<dbReference type="STRING" id="930992.A0A0D0AJC2"/>
<dbReference type="InterPro" id="IPR007269">
    <property type="entry name" value="ICMT_MeTrfase"/>
</dbReference>
<dbReference type="HOGENOM" id="CLU_065200_6_0_1"/>
<keyword evidence="7" id="KW-1185">Reference proteome</keyword>
<dbReference type="GO" id="GO:0004671">
    <property type="term" value="F:protein C-terminal S-isoprenylcysteine carboxyl O-methyltransferase activity"/>
    <property type="evidence" value="ECO:0007669"/>
    <property type="project" value="UniProtKB-EC"/>
</dbReference>
<accession>A0A0D0AJC2</accession>
<evidence type="ECO:0000313" key="6">
    <source>
        <dbReference type="EMBL" id="KIK38249.1"/>
    </source>
</evidence>
<dbReference type="Proteomes" id="UP000054485">
    <property type="component" value="Unassembled WGS sequence"/>
</dbReference>
<sequence length="242" mass="26452">MISTKICLLLCATGAQYYALTPPNARPSTKELLKPTGFEVVTPWIHIAVKSFIGVCVFSDIVLAYTAGKESSAASKSITTLLVHSDFCSLTGLDYTMSSPALVAGSFLSVIGGAIRIQCYATLGRLFTFELSIRQDHKLVTSGPYSIVRHPSYSGGLFILLGFLLCHFHTRTWLVSCSGVFPSSDQGLKLALGCVWAGFFGALYAGLGKRIQKEEAMLQGNFGDQWKSYVNRVPYRLIPWLF</sequence>
<dbReference type="GO" id="GO:0005789">
    <property type="term" value="C:endoplasmic reticulum membrane"/>
    <property type="evidence" value="ECO:0007669"/>
    <property type="project" value="UniProtKB-SubCell"/>
</dbReference>
<organism evidence="6 7">
    <name type="scientific">Suillus luteus UH-Slu-Lm8-n1</name>
    <dbReference type="NCBI Taxonomy" id="930992"/>
    <lineage>
        <taxon>Eukaryota</taxon>
        <taxon>Fungi</taxon>
        <taxon>Dikarya</taxon>
        <taxon>Basidiomycota</taxon>
        <taxon>Agaricomycotina</taxon>
        <taxon>Agaricomycetes</taxon>
        <taxon>Agaricomycetidae</taxon>
        <taxon>Boletales</taxon>
        <taxon>Suillineae</taxon>
        <taxon>Suillaceae</taxon>
        <taxon>Suillus</taxon>
    </lineage>
</organism>
<dbReference type="EC" id="2.1.1.100" evidence="5"/>
<proteinExistence type="inferred from homology"/>
<feature type="transmembrane region" description="Helical" evidence="5">
    <location>
        <begin position="152"/>
        <end position="170"/>
    </location>
</feature>
<keyword evidence="5" id="KW-0949">S-adenosyl-L-methionine</keyword>
<keyword evidence="5" id="KW-0808">Transferase</keyword>
<comment type="subcellular location">
    <subcellularLocation>
        <location evidence="5">Endoplasmic reticulum membrane</location>
        <topology evidence="5">Multi-pass membrane protein</topology>
    </subcellularLocation>
    <subcellularLocation>
        <location evidence="1">Membrane</location>
        <topology evidence="1">Multi-pass membrane protein</topology>
    </subcellularLocation>
</comment>
<keyword evidence="3 5" id="KW-1133">Transmembrane helix</keyword>
<dbReference type="AlphaFoldDB" id="A0A0D0AJC2"/>
<evidence type="ECO:0000256" key="2">
    <source>
        <dbReference type="ARBA" id="ARBA00022692"/>
    </source>
</evidence>
<feature type="transmembrane region" description="Helical" evidence="5">
    <location>
        <begin position="190"/>
        <end position="207"/>
    </location>
</feature>
<evidence type="ECO:0000256" key="5">
    <source>
        <dbReference type="RuleBase" id="RU362022"/>
    </source>
</evidence>
<dbReference type="EMBL" id="KN835403">
    <property type="protein sequence ID" value="KIK38249.1"/>
    <property type="molecule type" value="Genomic_DNA"/>
</dbReference>
<keyword evidence="2 5" id="KW-0812">Transmembrane</keyword>
<comment type="catalytic activity">
    <reaction evidence="5">
        <text>[protein]-C-terminal S-[(2E,6E)-farnesyl]-L-cysteine + S-adenosyl-L-methionine = [protein]-C-terminal S-[(2E,6E)-farnesyl]-L-cysteine methyl ester + S-adenosyl-L-homocysteine</text>
        <dbReference type="Rhea" id="RHEA:21672"/>
        <dbReference type="Rhea" id="RHEA-COMP:12125"/>
        <dbReference type="Rhea" id="RHEA-COMP:12126"/>
        <dbReference type="ChEBI" id="CHEBI:57856"/>
        <dbReference type="ChEBI" id="CHEBI:59789"/>
        <dbReference type="ChEBI" id="CHEBI:90510"/>
        <dbReference type="ChEBI" id="CHEBI:90511"/>
        <dbReference type="EC" id="2.1.1.100"/>
    </reaction>
</comment>
<dbReference type="Gene3D" id="1.20.120.1630">
    <property type="match status" value="1"/>
</dbReference>
<evidence type="ECO:0000256" key="3">
    <source>
        <dbReference type="ARBA" id="ARBA00022989"/>
    </source>
</evidence>
<name>A0A0D0AJC2_9AGAM</name>